<feature type="transmembrane region" description="Helical" evidence="1">
    <location>
        <begin position="121"/>
        <end position="139"/>
    </location>
</feature>
<dbReference type="AlphaFoldDB" id="A0A6H1TZA6"/>
<accession>A0A6H1TZA6</accession>
<dbReference type="Proteomes" id="UP000500857">
    <property type="component" value="Chromosome"/>
</dbReference>
<name>A0A6H1TZA6_9CYAN</name>
<evidence type="ECO:0000313" key="3">
    <source>
        <dbReference type="Proteomes" id="UP000500857"/>
    </source>
</evidence>
<evidence type="ECO:0000313" key="2">
    <source>
        <dbReference type="EMBL" id="QIZ71250.1"/>
    </source>
</evidence>
<feature type="transmembrane region" description="Helical" evidence="1">
    <location>
        <begin position="84"/>
        <end position="109"/>
    </location>
</feature>
<keyword evidence="1" id="KW-0472">Membrane</keyword>
<proteinExistence type="predicted"/>
<dbReference type="RefSeq" id="WP_168569404.1">
    <property type="nucleotide sequence ID" value="NZ_CP051167.1"/>
</dbReference>
<dbReference type="KEGG" id="oxy:HCG48_12200"/>
<protein>
    <submittedName>
        <fullName evidence="2">Uncharacterized protein</fullName>
    </submittedName>
</protein>
<gene>
    <name evidence="2" type="ORF">HCG48_12200</name>
</gene>
<sequence>MDWQEEQMEERKLPGFEEVEVAPLPPSDLKGSLELDSTNDRYLPVPVGEAGENLDSIADLSLRELIALVRYANFSDRERQPSRIYVGLTFVGMSAFLLTLLLLSIVTLHPEWGGVGGLRHYWYQYIAFVSFGVSGMMMLGREAMRPPFEAPECNPEENP</sequence>
<keyword evidence="3" id="KW-1185">Reference proteome</keyword>
<dbReference type="EMBL" id="CP051167">
    <property type="protein sequence ID" value="QIZ71250.1"/>
    <property type="molecule type" value="Genomic_DNA"/>
</dbReference>
<organism evidence="2 3">
    <name type="scientific">Oxynema aestuarii AP17</name>
    <dbReference type="NCBI Taxonomy" id="2064643"/>
    <lineage>
        <taxon>Bacteria</taxon>
        <taxon>Bacillati</taxon>
        <taxon>Cyanobacteriota</taxon>
        <taxon>Cyanophyceae</taxon>
        <taxon>Oscillatoriophycideae</taxon>
        <taxon>Oscillatoriales</taxon>
        <taxon>Oscillatoriaceae</taxon>
        <taxon>Oxynema</taxon>
        <taxon>Oxynema aestuarii</taxon>
    </lineage>
</organism>
<evidence type="ECO:0000256" key="1">
    <source>
        <dbReference type="SAM" id="Phobius"/>
    </source>
</evidence>
<keyword evidence="1" id="KW-1133">Transmembrane helix</keyword>
<keyword evidence="1" id="KW-0812">Transmembrane</keyword>
<reference evidence="2 3" key="1">
    <citation type="submission" date="2020-04" db="EMBL/GenBank/DDBJ databases">
        <authorList>
            <person name="Basu S."/>
            <person name="Maruthanayagam V."/>
            <person name="Chakraborty S."/>
            <person name="Pramanik A."/>
            <person name="Mukherjee J."/>
            <person name="Brink B."/>
        </authorList>
    </citation>
    <scope>NUCLEOTIDE SEQUENCE [LARGE SCALE GENOMIC DNA]</scope>
    <source>
        <strain evidence="2 3">AP17</strain>
    </source>
</reference>